<dbReference type="Proteomes" id="UP000000589">
    <property type="component" value="Chromosome 1"/>
</dbReference>
<proteinExistence type="predicted"/>
<dbReference type="Bgee" id="ENSMUSG00000013973">
    <property type="expression patterns" value="Expressed in primary oocyte and 251 other cell types or tissues"/>
</dbReference>
<protein>
    <submittedName>
        <fullName evidence="1">Death effector domain-containing</fullName>
    </submittedName>
</protein>
<gene>
    <name evidence="1 2" type="primary">Dedd</name>
</gene>
<dbReference type="AGR" id="MGI:1333874"/>
<keyword evidence="3" id="KW-1185">Reference proteome</keyword>
<reference evidence="1 3" key="1">
    <citation type="journal article" date="2009" name="PLoS Biol.">
        <title>Lineage-specific biology revealed by a finished genome assembly of the mouse.</title>
        <authorList>
            <consortium name="Mouse Genome Sequencing Consortium"/>
            <person name="Church D.M."/>
            <person name="Goodstadt L."/>
            <person name="Hillier L.W."/>
            <person name="Zody M.C."/>
            <person name="Goldstein S."/>
            <person name="She X."/>
            <person name="Bult C.J."/>
            <person name="Agarwala R."/>
            <person name="Cherry J.L."/>
            <person name="DiCuccio M."/>
            <person name="Hlavina W."/>
            <person name="Kapustin Y."/>
            <person name="Meric P."/>
            <person name="Maglott D."/>
            <person name="Birtle Z."/>
            <person name="Marques A.C."/>
            <person name="Graves T."/>
            <person name="Zhou S."/>
            <person name="Teague B."/>
            <person name="Potamousis K."/>
            <person name="Churas C."/>
            <person name="Place M."/>
            <person name="Herschleb J."/>
            <person name="Runnheim R."/>
            <person name="Forrest D."/>
            <person name="Amos-Landgraf J."/>
            <person name="Schwartz D.C."/>
            <person name="Cheng Z."/>
            <person name="Lindblad-Toh K."/>
            <person name="Eichler E.E."/>
            <person name="Ponting C.P."/>
        </authorList>
    </citation>
    <scope>NUCLEOTIDE SEQUENCE [LARGE SCALE GENOMIC DNA]</scope>
    <source>
        <strain evidence="1 3">C57BL/6J</strain>
    </source>
</reference>
<dbReference type="Ensembl" id="ENSMUST00000157015.2">
    <property type="protein sequence ID" value="ENSMUSP00000119948.2"/>
    <property type="gene ID" value="ENSMUSG00000013973.13"/>
</dbReference>
<name>A0A1C7ZMZ8_MOUSE</name>
<reference evidence="1" key="4">
    <citation type="submission" date="2025-09" db="UniProtKB">
        <authorList>
            <consortium name="Ensembl"/>
        </authorList>
    </citation>
    <scope>IDENTIFICATION</scope>
    <source>
        <strain evidence="1">C57BL/6J</strain>
    </source>
</reference>
<feature type="non-terminal residue" evidence="1">
    <location>
        <position position="8"/>
    </location>
</feature>
<accession>A0A1C7ZMZ8</accession>
<reference evidence="1" key="3">
    <citation type="submission" date="2025-08" db="UniProtKB">
        <authorList>
            <consortium name="Ensembl"/>
        </authorList>
    </citation>
    <scope>IDENTIFICATION</scope>
    <source>
        <strain evidence="1">C57BL/6J</strain>
    </source>
</reference>
<evidence type="ECO:0000313" key="1">
    <source>
        <dbReference type="Ensembl" id="ENSMUSP00000119948.2"/>
    </source>
</evidence>
<dbReference type="Antibodypedia" id="34292">
    <property type="antibodies" value="233 antibodies from 33 providers"/>
</dbReference>
<dbReference type="MGI" id="MGI:1333874">
    <property type="gene designation" value="Dedd"/>
</dbReference>
<evidence type="ECO:0000313" key="3">
    <source>
        <dbReference type="Proteomes" id="UP000000589"/>
    </source>
</evidence>
<sequence length="8" mass="902">MAGLKRRA</sequence>
<dbReference type="VEuPathDB" id="HostDB:ENSMUSG00000013973"/>
<dbReference type="ExpressionAtlas" id="A0A1C7ZMZ8">
    <property type="expression patterns" value="baseline and differential"/>
</dbReference>
<dbReference type="GeneTree" id="ENSGT00390000008714"/>
<evidence type="ECO:0000313" key="2">
    <source>
        <dbReference type="MGI" id="MGI:1333874"/>
    </source>
</evidence>
<organism evidence="1 3">
    <name type="scientific">Mus musculus</name>
    <name type="common">Mouse</name>
    <dbReference type="NCBI Taxonomy" id="10090"/>
    <lineage>
        <taxon>Eukaryota</taxon>
        <taxon>Metazoa</taxon>
        <taxon>Chordata</taxon>
        <taxon>Craniata</taxon>
        <taxon>Vertebrata</taxon>
        <taxon>Euteleostomi</taxon>
        <taxon>Mammalia</taxon>
        <taxon>Eutheria</taxon>
        <taxon>Euarchontoglires</taxon>
        <taxon>Glires</taxon>
        <taxon>Rodentia</taxon>
        <taxon>Myomorpha</taxon>
        <taxon>Muroidea</taxon>
        <taxon>Muridae</taxon>
        <taxon>Murinae</taxon>
        <taxon>Mus</taxon>
        <taxon>Mus</taxon>
    </lineage>
</organism>
<reference evidence="1 3" key="2">
    <citation type="journal article" date="2011" name="PLoS Biol.">
        <title>Modernizing reference genome assemblies.</title>
        <authorList>
            <person name="Church D.M."/>
            <person name="Schneider V.A."/>
            <person name="Graves T."/>
            <person name="Auger K."/>
            <person name="Cunningham F."/>
            <person name="Bouk N."/>
            <person name="Chen H.C."/>
            <person name="Agarwala R."/>
            <person name="McLaren W.M."/>
            <person name="Ritchie G.R."/>
            <person name="Albracht D."/>
            <person name="Kremitzki M."/>
            <person name="Rock S."/>
            <person name="Kotkiewicz H."/>
            <person name="Kremitzki C."/>
            <person name="Wollam A."/>
            <person name="Trani L."/>
            <person name="Fulton L."/>
            <person name="Fulton R."/>
            <person name="Matthews L."/>
            <person name="Whitehead S."/>
            <person name="Chow W."/>
            <person name="Torrance J."/>
            <person name="Dunn M."/>
            <person name="Harden G."/>
            <person name="Threadgold G."/>
            <person name="Wood J."/>
            <person name="Collins J."/>
            <person name="Heath P."/>
            <person name="Griffiths G."/>
            <person name="Pelan S."/>
            <person name="Grafham D."/>
            <person name="Eichler E.E."/>
            <person name="Weinstock G."/>
            <person name="Mardis E.R."/>
            <person name="Wilson R.K."/>
            <person name="Howe K."/>
            <person name="Flicek P."/>
            <person name="Hubbard T."/>
        </authorList>
    </citation>
    <scope>NUCLEOTIDE SEQUENCE [LARGE SCALE GENOMIC DNA]</scope>
    <source>
        <strain evidence="1 3">C57BL/6J</strain>
    </source>
</reference>